<name>A0A292PQQ9_9PEZI</name>
<accession>A0A292PQQ9</accession>
<evidence type="ECO:0008006" key="5">
    <source>
        <dbReference type="Google" id="ProtNLM"/>
    </source>
</evidence>
<feature type="compositionally biased region" description="Polar residues" evidence="2">
    <location>
        <begin position="409"/>
        <end position="421"/>
    </location>
</feature>
<feature type="compositionally biased region" description="Polar residues" evidence="2">
    <location>
        <begin position="483"/>
        <end position="497"/>
    </location>
</feature>
<dbReference type="Proteomes" id="UP001412239">
    <property type="component" value="Unassembled WGS sequence"/>
</dbReference>
<protein>
    <recommendedName>
        <fullName evidence="5">HCP-like protein</fullName>
    </recommendedName>
</protein>
<feature type="region of interest" description="Disordered" evidence="2">
    <location>
        <begin position="1"/>
        <end position="317"/>
    </location>
</feature>
<dbReference type="InterPro" id="IPR011990">
    <property type="entry name" value="TPR-like_helical_dom_sf"/>
</dbReference>
<feature type="region of interest" description="Disordered" evidence="2">
    <location>
        <begin position="353"/>
        <end position="517"/>
    </location>
</feature>
<feature type="compositionally biased region" description="Polar residues" evidence="2">
    <location>
        <begin position="39"/>
        <end position="58"/>
    </location>
</feature>
<dbReference type="EMBL" id="LN891082">
    <property type="protein sequence ID" value="CUS09454.1"/>
    <property type="molecule type" value="Genomic_DNA"/>
</dbReference>
<sequence length="961" mass="104916">MDGMAYEQGQYPPQRGYPGDYYEGQGQQYAQPHGGRGQPPSQRGLNRYASQPGMNSAYRQGGSERARPPPSPGMVSNSDSPFPPFGGSMKRRDPVPPGALPIDDSMLAMNLYDDGPSPPQMRQRGPLPPGREGAMPRSQTMSDRMGRGKPPPGYQGAGGGPGYRGPPPPGMRGPPPSGMRGPPAVHQRMPPPRGNMPMPMASRGPPSGNRPGQGTGHYDQGWTGTYQSQNEHYGEAPPQGPGFGPPQRSMTMPANAQSPLPQQVPSQAETQYTAYNPQRHVGAVNFSSPRAYPPRPVYEEYPPQGPGDPQNRESVGLILDAYYGADYTEGGYDQQHPANAYHEELAQYHEEPAQYGGNDTSFEYPGPTYQEGYTDEPQDFAQQAYRSRSQPDLRGESRAATGPPPPLPTNSYSEANGNPHNHGQYDGAIGVLGDTPEDSPPVLTANGFPPPPPQPNIPAALRVGSPAPSQQILGPSPQKRMSPPQNQYPPRTQSAQPSVVGDSLPHHPAPSPNVVSDTSSLRYSADFLPAHPPPIRPGLMQDQSGWNNHPPPIRQYSPDRGSTISRQSIQQQPGPVTPIELNQLRQNAKTNPGDQRLQLMLAKKMVEASSVLADEGGRADAKTAKRNRENYIFDAHKIVKKLCNSVGILSPCLKSHPYPDAMFYLAECYWEGLLGLQVDLERAFNLYQSAAKLNHGPSAYRTAVCCELGAGVRKDPLKSITWYRKAAALGDTAAMYKLGMIQLKGLLGQTKNPRDAINWLKRAADQADENNPHALHQLGLIYESESNDKIIPDVSYSRELFMKAAELNYPPSQFRIGCAFEYGTMGCPIDPRQSISWYSRAAMQSEEESALALSGWYLTGADGVIKQSDTEAYLWARKAAEKGLGNAEYALGYYTEVGIGVVANLEEAKRWYYKAASQNHEKARQRLNELKKGGAAVQRSREKLSRVHVKKNKDDGECVIM</sequence>
<organism evidence="3 4">
    <name type="scientific">Tuber aestivum</name>
    <name type="common">summer truffle</name>
    <dbReference type="NCBI Taxonomy" id="59557"/>
    <lineage>
        <taxon>Eukaryota</taxon>
        <taxon>Fungi</taxon>
        <taxon>Dikarya</taxon>
        <taxon>Ascomycota</taxon>
        <taxon>Pezizomycotina</taxon>
        <taxon>Pezizomycetes</taxon>
        <taxon>Pezizales</taxon>
        <taxon>Tuberaceae</taxon>
        <taxon>Tuber</taxon>
    </lineage>
</organism>
<reference evidence="3" key="1">
    <citation type="submission" date="2015-10" db="EMBL/GenBank/DDBJ databases">
        <authorList>
            <person name="Regsiter A."/>
            <person name="william w."/>
        </authorList>
    </citation>
    <scope>NUCLEOTIDE SEQUENCE</scope>
    <source>
        <strain evidence="3">Montdore</strain>
    </source>
</reference>
<feature type="compositionally biased region" description="Polar residues" evidence="2">
    <location>
        <begin position="222"/>
        <end position="231"/>
    </location>
</feature>
<feature type="compositionally biased region" description="Polar residues" evidence="2">
    <location>
        <begin position="248"/>
        <end position="276"/>
    </location>
</feature>
<dbReference type="Pfam" id="PF08238">
    <property type="entry name" value="Sel1"/>
    <property type="match status" value="7"/>
</dbReference>
<evidence type="ECO:0000313" key="4">
    <source>
        <dbReference type="Proteomes" id="UP001412239"/>
    </source>
</evidence>
<dbReference type="SUPFAM" id="SSF81901">
    <property type="entry name" value="HCP-like"/>
    <property type="match status" value="1"/>
</dbReference>
<dbReference type="InterPro" id="IPR006597">
    <property type="entry name" value="Sel1-like"/>
</dbReference>
<proteinExistence type="predicted"/>
<dbReference type="Gene3D" id="1.25.40.10">
    <property type="entry name" value="Tetratricopeptide repeat domain"/>
    <property type="match status" value="2"/>
</dbReference>
<feature type="compositionally biased region" description="Pro residues" evidence="2">
    <location>
        <begin position="164"/>
        <end position="177"/>
    </location>
</feature>
<keyword evidence="1" id="KW-0677">Repeat</keyword>
<dbReference type="PANTHER" id="PTHR46430">
    <property type="entry name" value="PROTEIN SKT5-RELATED"/>
    <property type="match status" value="1"/>
</dbReference>
<dbReference type="SMART" id="SM00671">
    <property type="entry name" value="SEL1"/>
    <property type="match status" value="7"/>
</dbReference>
<evidence type="ECO:0000313" key="3">
    <source>
        <dbReference type="EMBL" id="CUS09454.1"/>
    </source>
</evidence>
<dbReference type="PANTHER" id="PTHR46430:SF3">
    <property type="entry name" value="ACTIVATOR OF C KINASE PROTEIN 1"/>
    <property type="match status" value="1"/>
</dbReference>
<dbReference type="InterPro" id="IPR051726">
    <property type="entry name" value="Chitin_Synth_Reg"/>
</dbReference>
<dbReference type="AlphaFoldDB" id="A0A292PQQ9"/>
<evidence type="ECO:0000256" key="1">
    <source>
        <dbReference type="ARBA" id="ARBA00022737"/>
    </source>
</evidence>
<gene>
    <name evidence="3" type="ORF">GSTUAT00006486001</name>
</gene>
<keyword evidence="4" id="KW-1185">Reference proteome</keyword>
<evidence type="ECO:0000256" key="2">
    <source>
        <dbReference type="SAM" id="MobiDB-lite"/>
    </source>
</evidence>